<accession>A0A226C154</accession>
<reference evidence="10 11" key="1">
    <citation type="submission" date="2017-06" db="EMBL/GenBank/DDBJ databases">
        <title>Draft Genome Sequence of Natranaerobius trueperi halophilic, alkalithermophilic bacteria from soda lakes.</title>
        <authorList>
            <person name="Zhao B."/>
        </authorList>
    </citation>
    <scope>NUCLEOTIDE SEQUENCE [LARGE SCALE GENOMIC DNA]</scope>
    <source>
        <strain evidence="10 11">DSM 18760</strain>
    </source>
</reference>
<dbReference type="Pfam" id="PF13450">
    <property type="entry name" value="NAD_binding_8"/>
    <property type="match status" value="1"/>
</dbReference>
<proteinExistence type="inferred from homology"/>
<evidence type="ECO:0000313" key="11">
    <source>
        <dbReference type="Proteomes" id="UP000214588"/>
    </source>
</evidence>
<feature type="domain" description="4Fe-4S ferredoxin-type" evidence="9">
    <location>
        <begin position="280"/>
        <end position="314"/>
    </location>
</feature>
<dbReference type="Pfam" id="PF12838">
    <property type="entry name" value="Fer4_7"/>
    <property type="match status" value="2"/>
</dbReference>
<protein>
    <submittedName>
        <fullName evidence="10">Disulfide reductase</fullName>
    </submittedName>
</protein>
<feature type="domain" description="4Fe-4S ferredoxin-type" evidence="9">
    <location>
        <begin position="576"/>
        <end position="605"/>
    </location>
</feature>
<keyword evidence="11" id="KW-1185">Reference proteome</keyword>
<organism evidence="10 11">
    <name type="scientific">Natranaerobius trueperi</name>
    <dbReference type="NCBI Taxonomy" id="759412"/>
    <lineage>
        <taxon>Bacteria</taxon>
        <taxon>Bacillati</taxon>
        <taxon>Bacillota</taxon>
        <taxon>Clostridia</taxon>
        <taxon>Natranaerobiales</taxon>
        <taxon>Natranaerobiaceae</taxon>
        <taxon>Natranaerobius</taxon>
    </lineage>
</organism>
<dbReference type="RefSeq" id="WP_089022918.1">
    <property type="nucleotide sequence ID" value="NZ_NIQC01000005.1"/>
</dbReference>
<keyword evidence="5" id="KW-0274">FAD</keyword>
<comment type="cofactor">
    <cofactor evidence="1">
        <name>FAD</name>
        <dbReference type="ChEBI" id="CHEBI:57692"/>
    </cofactor>
</comment>
<evidence type="ECO:0000256" key="5">
    <source>
        <dbReference type="ARBA" id="ARBA00022827"/>
    </source>
</evidence>
<dbReference type="PROSITE" id="PS00198">
    <property type="entry name" value="4FE4S_FER_1"/>
    <property type="match status" value="2"/>
</dbReference>
<keyword evidence="3" id="KW-0004">4Fe-4S</keyword>
<dbReference type="Gene3D" id="3.30.70.20">
    <property type="match status" value="2"/>
</dbReference>
<evidence type="ECO:0000313" key="10">
    <source>
        <dbReference type="EMBL" id="OWZ84344.1"/>
    </source>
</evidence>
<dbReference type="EMBL" id="NIQC01000005">
    <property type="protein sequence ID" value="OWZ84344.1"/>
    <property type="molecule type" value="Genomic_DNA"/>
</dbReference>
<evidence type="ECO:0000256" key="8">
    <source>
        <dbReference type="ARBA" id="ARBA00023014"/>
    </source>
</evidence>
<feature type="domain" description="4Fe-4S ferredoxin-type" evidence="9">
    <location>
        <begin position="233"/>
        <end position="263"/>
    </location>
</feature>
<dbReference type="OrthoDB" id="430408at2"/>
<evidence type="ECO:0000256" key="4">
    <source>
        <dbReference type="ARBA" id="ARBA00022723"/>
    </source>
</evidence>
<comment type="caution">
    <text evidence="10">The sequence shown here is derived from an EMBL/GenBank/DDBJ whole genome shotgun (WGS) entry which is preliminary data.</text>
</comment>
<dbReference type="PANTHER" id="PTHR43498:SF1">
    <property type="entry name" value="COB--COM HETERODISULFIDE REDUCTASE IRON-SULFUR SUBUNIT A"/>
    <property type="match status" value="1"/>
</dbReference>
<keyword evidence="5" id="KW-0285">Flavoprotein</keyword>
<evidence type="ECO:0000259" key="9">
    <source>
        <dbReference type="PROSITE" id="PS51379"/>
    </source>
</evidence>
<dbReference type="SUPFAM" id="SSF51905">
    <property type="entry name" value="FAD/NAD(P)-binding domain"/>
    <property type="match status" value="1"/>
</dbReference>
<gene>
    <name evidence="10" type="ORF">CDO51_03515</name>
</gene>
<dbReference type="SUPFAM" id="SSF54862">
    <property type="entry name" value="4Fe-4S ferredoxins"/>
    <property type="match status" value="1"/>
</dbReference>
<dbReference type="GO" id="GO:0046872">
    <property type="term" value="F:metal ion binding"/>
    <property type="evidence" value="ECO:0007669"/>
    <property type="project" value="UniProtKB-KW"/>
</dbReference>
<dbReference type="GO" id="GO:0016491">
    <property type="term" value="F:oxidoreductase activity"/>
    <property type="evidence" value="ECO:0007669"/>
    <property type="project" value="UniProtKB-KW"/>
</dbReference>
<name>A0A226C154_9FIRM</name>
<comment type="similarity">
    <text evidence="2">Belongs to the HdrA family.</text>
</comment>
<dbReference type="Gene3D" id="3.50.50.60">
    <property type="entry name" value="FAD/NAD(P)-binding domain"/>
    <property type="match status" value="1"/>
</dbReference>
<dbReference type="InterPro" id="IPR036188">
    <property type="entry name" value="FAD/NAD-bd_sf"/>
</dbReference>
<evidence type="ECO:0000256" key="7">
    <source>
        <dbReference type="ARBA" id="ARBA00023004"/>
    </source>
</evidence>
<keyword evidence="8" id="KW-0411">Iron-sulfur</keyword>
<dbReference type="GO" id="GO:0051539">
    <property type="term" value="F:4 iron, 4 sulfur cluster binding"/>
    <property type="evidence" value="ECO:0007669"/>
    <property type="project" value="UniProtKB-KW"/>
</dbReference>
<sequence>MRIGVFICWCGSNIKNMVDVEKVAEEVKSMPRVVYSQDVQYLCSEVGQADISKAIDEHNLDRVVIGACSPRMHETTFQKLLEGKGLNPYYVEIANIREQCSWVHSDKEKATEKALELVKKAVAKSYYSIPLSSDLLEVNKKALVVGGGIAGIQAALDIADAGYPVDLVEREPSIGGRMAQFDKTFPTLDCSACILTPKMVEAATHENINLYTYSEIEDVSGYVGNFKVKIKQKAKSVKADKCNGCGDCIEKCPKKVANEFDEGSSKRKAIYTLFPQAVPNKPVIDRDNCIYFEKGKCGVCQKICPTGAIDYEEQDEIIESEYGAIIAATGFDVKKPNDLAEYHYGNHPDVITSLDLERMLNASGPTEGKVVRPSTGNTPKKIVFIQCVGSRDRNKGNPYCSKVCCLYTAKHTLLLNEKFPGTESYVFNIDVRTAGKGYEEFYERARQKGANYLRGQVSKVEPLEDEDNRLLVRGYDSSLGEQVEIEADLVVLATSIEPKADSGDMAKLLGISSNEDGFFSEAHPKLKPVETQSQGIYLAGVCQGPKDIPETVSQASGASAKAITLFNKGQVESVPTTAVVNKDICSGCMQCKPVCPYEAISQEYVVEKVAGKQVKRPVASINRALCQGCGACAGLCRSGAMDLGGFTSRQLMAEVDIL</sequence>
<dbReference type="InterPro" id="IPR017896">
    <property type="entry name" value="4Fe4S_Fe-S-bd"/>
</dbReference>
<dbReference type="InterPro" id="IPR039650">
    <property type="entry name" value="HdrA-like"/>
</dbReference>
<dbReference type="Proteomes" id="UP000214588">
    <property type="component" value="Unassembled WGS sequence"/>
</dbReference>
<keyword evidence="6" id="KW-0560">Oxidoreductase</keyword>
<dbReference type="Gene3D" id="3.40.50.720">
    <property type="entry name" value="NAD(P)-binding Rossmann-like Domain"/>
    <property type="match status" value="1"/>
</dbReference>
<keyword evidence="4" id="KW-0479">Metal-binding</keyword>
<evidence type="ECO:0000256" key="6">
    <source>
        <dbReference type="ARBA" id="ARBA00023002"/>
    </source>
</evidence>
<dbReference type="PROSITE" id="PS51379">
    <property type="entry name" value="4FE4S_FER_2"/>
    <property type="match status" value="4"/>
</dbReference>
<evidence type="ECO:0000256" key="3">
    <source>
        <dbReference type="ARBA" id="ARBA00022485"/>
    </source>
</evidence>
<evidence type="ECO:0000256" key="2">
    <source>
        <dbReference type="ARBA" id="ARBA00006561"/>
    </source>
</evidence>
<dbReference type="InterPro" id="IPR017900">
    <property type="entry name" value="4Fe4S_Fe_S_CS"/>
</dbReference>
<dbReference type="AlphaFoldDB" id="A0A226C154"/>
<feature type="domain" description="4Fe-4S ferredoxin-type" evidence="9">
    <location>
        <begin position="617"/>
        <end position="646"/>
    </location>
</feature>
<keyword evidence="7" id="KW-0408">Iron</keyword>
<evidence type="ECO:0000256" key="1">
    <source>
        <dbReference type="ARBA" id="ARBA00001974"/>
    </source>
</evidence>
<dbReference type="PANTHER" id="PTHR43498">
    <property type="entry name" value="FERREDOXIN:COB-COM HETERODISULFIDE REDUCTASE SUBUNIT A"/>
    <property type="match status" value="1"/>
</dbReference>